<dbReference type="Pfam" id="PF20097">
    <property type="entry name" value="DUF6487"/>
    <property type="match status" value="1"/>
</dbReference>
<protein>
    <recommendedName>
        <fullName evidence="1">DUF6487 domain-containing protein</fullName>
    </recommendedName>
</protein>
<dbReference type="EMBL" id="JAGGKS010000007">
    <property type="protein sequence ID" value="MBP1926510.1"/>
    <property type="molecule type" value="Genomic_DNA"/>
</dbReference>
<dbReference type="Proteomes" id="UP001519342">
    <property type="component" value="Unassembled WGS sequence"/>
</dbReference>
<name>A0ABS4GFP5_9FIRM</name>
<proteinExistence type="predicted"/>
<feature type="domain" description="DUF6487" evidence="1">
    <location>
        <begin position="3"/>
        <end position="67"/>
    </location>
</feature>
<keyword evidence="3" id="KW-1185">Reference proteome</keyword>
<accession>A0ABS4GFP5</accession>
<dbReference type="RefSeq" id="WP_209512248.1">
    <property type="nucleotide sequence ID" value="NZ_JAGGKS010000007.1"/>
</dbReference>
<dbReference type="InterPro" id="IPR045504">
    <property type="entry name" value="DUF6487"/>
</dbReference>
<organism evidence="2 3">
    <name type="scientific">Sedimentibacter acidaminivorans</name>
    <dbReference type="NCBI Taxonomy" id="913099"/>
    <lineage>
        <taxon>Bacteria</taxon>
        <taxon>Bacillati</taxon>
        <taxon>Bacillota</taxon>
        <taxon>Tissierellia</taxon>
        <taxon>Sedimentibacter</taxon>
    </lineage>
</organism>
<evidence type="ECO:0000313" key="3">
    <source>
        <dbReference type="Proteomes" id="UP001519342"/>
    </source>
</evidence>
<gene>
    <name evidence="2" type="ORF">J2Z76_002379</name>
</gene>
<evidence type="ECO:0000259" key="1">
    <source>
        <dbReference type="Pfam" id="PF20097"/>
    </source>
</evidence>
<sequence>MLCPYCGDEMDKGFVQSVKKIFWTRKRKKIFWIPDSSKDDIIISGDMNGWTKEAYLCKNCKKITIDLVND</sequence>
<reference evidence="2 3" key="1">
    <citation type="submission" date="2021-03" db="EMBL/GenBank/DDBJ databases">
        <title>Genomic Encyclopedia of Type Strains, Phase IV (KMG-IV): sequencing the most valuable type-strain genomes for metagenomic binning, comparative biology and taxonomic classification.</title>
        <authorList>
            <person name="Goeker M."/>
        </authorList>
    </citation>
    <scope>NUCLEOTIDE SEQUENCE [LARGE SCALE GENOMIC DNA]</scope>
    <source>
        <strain evidence="2 3">DSM 24004</strain>
    </source>
</reference>
<comment type="caution">
    <text evidence="2">The sequence shown here is derived from an EMBL/GenBank/DDBJ whole genome shotgun (WGS) entry which is preliminary data.</text>
</comment>
<evidence type="ECO:0000313" key="2">
    <source>
        <dbReference type="EMBL" id="MBP1926510.1"/>
    </source>
</evidence>